<dbReference type="AlphaFoldDB" id="A0A940YCA5"/>
<sequence>MLMPTTKTPATLALAATCAALFALGAPATAQAAGDKGVQCAGANSCKGHSECKTASNECKGMNGCKGQGWTHAKSAEACTKAGGKPMAAK</sequence>
<keyword evidence="3" id="KW-1185">Reference proteome</keyword>
<dbReference type="Proteomes" id="UP000678374">
    <property type="component" value="Unassembled WGS sequence"/>
</dbReference>
<gene>
    <name evidence="2" type="ORF">KAK06_01185</name>
</gene>
<proteinExistence type="predicted"/>
<keyword evidence="1" id="KW-0732">Signal</keyword>
<reference evidence="2" key="1">
    <citation type="submission" date="2021-04" db="EMBL/GenBank/DDBJ databases">
        <title>The genome sequence of Ideonella sp. 4Y11.</title>
        <authorList>
            <person name="Liu Y."/>
        </authorList>
    </citation>
    <scope>NUCLEOTIDE SEQUENCE</scope>
    <source>
        <strain evidence="2">4Y11</strain>
    </source>
</reference>
<evidence type="ECO:0000313" key="3">
    <source>
        <dbReference type="Proteomes" id="UP000678374"/>
    </source>
</evidence>
<accession>A0A940YCA5</accession>
<evidence type="ECO:0000313" key="2">
    <source>
        <dbReference type="EMBL" id="MBQ0957558.1"/>
    </source>
</evidence>
<protein>
    <recommendedName>
        <fullName evidence="4">DUF2282 domain-containing protein</fullName>
    </recommendedName>
</protein>
<feature type="signal peptide" evidence="1">
    <location>
        <begin position="1"/>
        <end position="32"/>
    </location>
</feature>
<name>A0A940YCA5_9BURK</name>
<feature type="chain" id="PRO_5036699689" description="DUF2282 domain-containing protein" evidence="1">
    <location>
        <begin position="33"/>
        <end position="90"/>
    </location>
</feature>
<organism evidence="2 3">
    <name type="scientific">Ideonella aquatica</name>
    <dbReference type="NCBI Taxonomy" id="2824119"/>
    <lineage>
        <taxon>Bacteria</taxon>
        <taxon>Pseudomonadati</taxon>
        <taxon>Pseudomonadota</taxon>
        <taxon>Betaproteobacteria</taxon>
        <taxon>Burkholderiales</taxon>
        <taxon>Sphaerotilaceae</taxon>
        <taxon>Ideonella</taxon>
    </lineage>
</organism>
<dbReference type="EMBL" id="JAGQDE010000001">
    <property type="protein sequence ID" value="MBQ0957558.1"/>
    <property type="molecule type" value="Genomic_DNA"/>
</dbReference>
<comment type="caution">
    <text evidence="2">The sequence shown here is derived from an EMBL/GenBank/DDBJ whole genome shotgun (WGS) entry which is preliminary data.</text>
</comment>
<evidence type="ECO:0008006" key="4">
    <source>
        <dbReference type="Google" id="ProtNLM"/>
    </source>
</evidence>
<evidence type="ECO:0000256" key="1">
    <source>
        <dbReference type="SAM" id="SignalP"/>
    </source>
</evidence>